<reference evidence="1 2" key="1">
    <citation type="submission" date="2013-04" db="EMBL/GenBank/DDBJ databases">
        <title>Draft genome of the heavy metal tolerant bacterium Lysinibacillus sphaericus strain OT4b.31.</title>
        <authorList>
            <person name="Pena-Montenegro T.D."/>
            <person name="Dussan J."/>
        </authorList>
    </citation>
    <scope>NUCLEOTIDE SEQUENCE [LARGE SCALE GENOMIC DNA]</scope>
    <source>
        <strain evidence="1 2">OT4b.31</strain>
    </source>
</reference>
<accession>R7Z959</accession>
<evidence type="ECO:0000313" key="2">
    <source>
        <dbReference type="Proteomes" id="UP000013911"/>
    </source>
</evidence>
<dbReference type="EMBL" id="AQPX01000032">
    <property type="protein sequence ID" value="EON70564.1"/>
    <property type="molecule type" value="Genomic_DNA"/>
</dbReference>
<protein>
    <submittedName>
        <fullName evidence="1">Uncharacterized protein</fullName>
    </submittedName>
</protein>
<dbReference type="AlphaFoldDB" id="R7Z959"/>
<dbReference type="PATRIC" id="fig|1285586.5.peg.4376"/>
<comment type="caution">
    <text evidence="1">The sequence shown here is derived from an EMBL/GenBank/DDBJ whole genome shotgun (WGS) entry which is preliminary data.</text>
</comment>
<name>R7Z959_LYSSH</name>
<dbReference type="eggNOG" id="ENOG50319PN">
    <property type="taxonomic scope" value="Bacteria"/>
</dbReference>
<organism evidence="1 2">
    <name type="scientific">Lysinibacillus sphaericus OT4b.31</name>
    <dbReference type="NCBI Taxonomy" id="1285586"/>
    <lineage>
        <taxon>Bacteria</taxon>
        <taxon>Bacillati</taxon>
        <taxon>Bacillota</taxon>
        <taxon>Bacilli</taxon>
        <taxon>Bacillales</taxon>
        <taxon>Bacillaceae</taxon>
        <taxon>Lysinibacillus</taxon>
    </lineage>
</organism>
<dbReference type="Proteomes" id="UP000013911">
    <property type="component" value="Unassembled WGS sequence"/>
</dbReference>
<gene>
    <name evidence="1" type="ORF">H131_21017</name>
</gene>
<dbReference type="HOGENOM" id="CLU_1473507_0_0_9"/>
<sequence length="183" mass="21494">MKKVLEIFFDEQFIFPYMHLEDVREQHSQYGNSNIYMVMLAKKYQILDAQCINQQLIVNYKCLELNQSFRISNIILLPFNIPEDSIDINISDYGTTIEIGITNYGIEFIKKNHVDFFNSSNLSQKKKISIYDLINISNQNEETSEEYEILYIGQSLETGGGRNIFDRLNSHEKILKIYIEIII</sequence>
<evidence type="ECO:0000313" key="1">
    <source>
        <dbReference type="EMBL" id="EON70564.1"/>
    </source>
</evidence>
<dbReference type="OrthoDB" id="8442303at2"/>
<proteinExistence type="predicted"/>
<dbReference type="RefSeq" id="WP_010861102.1">
    <property type="nucleotide sequence ID" value="NZ_KB933407.1"/>
</dbReference>